<name>A0ABW8Z7M6_9BURK</name>
<sequence>MLVMFGWLKETKKIGPALSCHCYRCQKKRTWEHWKENEWVSFFTIKTIPFLSKSYVVCSTCRASIALDNTRARLVGVRENEPHLAKFLEEHQLVLKSPVQRNFLLAQREQNQSRE</sequence>
<dbReference type="RefSeq" id="WP_408167319.1">
    <property type="nucleotide sequence ID" value="NZ_JAQQFR010000004.1"/>
</dbReference>
<evidence type="ECO:0000313" key="2">
    <source>
        <dbReference type="Proteomes" id="UP001629214"/>
    </source>
</evidence>
<comment type="caution">
    <text evidence="1">The sequence shown here is derived from an EMBL/GenBank/DDBJ whole genome shotgun (WGS) entry which is preliminary data.</text>
</comment>
<proteinExistence type="predicted"/>
<accession>A0ABW8Z7M6</accession>
<protein>
    <recommendedName>
        <fullName evidence="3">Zinc ribbon family protein</fullName>
    </recommendedName>
</protein>
<dbReference type="Proteomes" id="UP001629214">
    <property type="component" value="Unassembled WGS sequence"/>
</dbReference>
<keyword evidence="2" id="KW-1185">Reference proteome</keyword>
<gene>
    <name evidence="1" type="ORF">PQR63_08415</name>
</gene>
<evidence type="ECO:0000313" key="1">
    <source>
        <dbReference type="EMBL" id="MFL9878401.1"/>
    </source>
</evidence>
<reference evidence="1 2" key="1">
    <citation type="journal article" date="2024" name="Chem. Sci.">
        <title>Discovery of megapolipeptins by genome mining of a Burkholderiales bacteria collection.</title>
        <authorList>
            <person name="Paulo B.S."/>
            <person name="Recchia M.J.J."/>
            <person name="Lee S."/>
            <person name="Fergusson C.H."/>
            <person name="Romanowski S.B."/>
            <person name="Hernandez A."/>
            <person name="Krull N."/>
            <person name="Liu D.Y."/>
            <person name="Cavanagh H."/>
            <person name="Bos A."/>
            <person name="Gray C.A."/>
            <person name="Murphy B.T."/>
            <person name="Linington R.G."/>
            <person name="Eustaquio A.S."/>
        </authorList>
    </citation>
    <scope>NUCLEOTIDE SEQUENCE [LARGE SCALE GENOMIC DNA]</scope>
    <source>
        <strain evidence="1 2">RL21-008-BIB-B</strain>
    </source>
</reference>
<evidence type="ECO:0008006" key="3">
    <source>
        <dbReference type="Google" id="ProtNLM"/>
    </source>
</evidence>
<dbReference type="EMBL" id="JAQQFR010000004">
    <property type="protein sequence ID" value="MFL9878401.1"/>
    <property type="molecule type" value="Genomic_DNA"/>
</dbReference>
<organism evidence="1 2">
    <name type="scientific">Herbaspirillum rhizosphaerae</name>
    <dbReference type="NCBI Taxonomy" id="346179"/>
    <lineage>
        <taxon>Bacteria</taxon>
        <taxon>Pseudomonadati</taxon>
        <taxon>Pseudomonadota</taxon>
        <taxon>Betaproteobacteria</taxon>
        <taxon>Burkholderiales</taxon>
        <taxon>Oxalobacteraceae</taxon>
        <taxon>Herbaspirillum</taxon>
    </lineage>
</organism>